<evidence type="ECO:0000313" key="1">
    <source>
        <dbReference type="EMBL" id="SHL46710.1"/>
    </source>
</evidence>
<accession>A0ABY1IYU8</accession>
<proteinExistence type="predicted"/>
<evidence type="ECO:0000313" key="2">
    <source>
        <dbReference type="Proteomes" id="UP000184216"/>
    </source>
</evidence>
<dbReference type="RefSeq" id="WP_159438457.1">
    <property type="nucleotide sequence ID" value="NZ_FRBX01000001.1"/>
</dbReference>
<gene>
    <name evidence="1" type="ORF">SAMN05444387_0675</name>
</gene>
<comment type="caution">
    <text evidence="1">The sequence shown here is derived from an EMBL/GenBank/DDBJ whole genome shotgun (WGS) entry which is preliminary data.</text>
</comment>
<name>A0ABY1IYU8_9FLAO</name>
<sequence>MKTTVKKVLTENKNTPINSKVKIDKKLDDLKIIQSNKQEEVNKLTFNLNF</sequence>
<dbReference type="EMBL" id="FRBX01000001">
    <property type="protein sequence ID" value="SHL46710.1"/>
    <property type="molecule type" value="Genomic_DNA"/>
</dbReference>
<keyword evidence="2" id="KW-1185">Reference proteome</keyword>
<reference evidence="1 2" key="1">
    <citation type="submission" date="2016-11" db="EMBL/GenBank/DDBJ databases">
        <authorList>
            <person name="Varghese N."/>
            <person name="Submissions S."/>
        </authorList>
    </citation>
    <scope>NUCLEOTIDE SEQUENCE [LARGE SCALE GENOMIC DNA]</scope>
    <source>
        <strain evidence="1 2">DSM 6368</strain>
    </source>
</reference>
<protein>
    <submittedName>
        <fullName evidence="1">Uncharacterized protein</fullName>
    </submittedName>
</protein>
<organism evidence="1 2">
    <name type="scientific">Flavobacterium pectinovorum</name>
    <dbReference type="NCBI Taxonomy" id="29533"/>
    <lineage>
        <taxon>Bacteria</taxon>
        <taxon>Pseudomonadati</taxon>
        <taxon>Bacteroidota</taxon>
        <taxon>Flavobacteriia</taxon>
        <taxon>Flavobacteriales</taxon>
        <taxon>Flavobacteriaceae</taxon>
        <taxon>Flavobacterium</taxon>
    </lineage>
</organism>
<dbReference type="Proteomes" id="UP000184216">
    <property type="component" value="Unassembled WGS sequence"/>
</dbReference>